<sequence length="222" mass="23600">MKILLTVFLCGLALCYAEDDKLVACLAKAFQKSPPIATSSIDLFCHYGESPEKDRELLNGINDAWKPVAGELGCGINSIANINADSTLKEVTEEAVRVVGLVLKALEQVGISRTVLDPLCTLLKGLLTSDCLKTLLGENIPDIIKILLCVVKNKTSTLENVTGVMKKIVCAAEDALSLENAAASLTDSAKKILADTLKSKLLQQLETIPGISILPCGTSLFG</sequence>
<feature type="signal peptide" evidence="1">
    <location>
        <begin position="1"/>
        <end position="17"/>
    </location>
</feature>
<evidence type="ECO:0000256" key="1">
    <source>
        <dbReference type="SAM" id="SignalP"/>
    </source>
</evidence>
<evidence type="ECO:0000313" key="2">
    <source>
        <dbReference type="EMBL" id="CAH2277270.1"/>
    </source>
</evidence>
<protein>
    <submittedName>
        <fullName evidence="2">Uncharacterized protein</fullName>
    </submittedName>
</protein>
<keyword evidence="3" id="KW-1185">Reference proteome</keyword>
<feature type="chain" id="PRO_5042258796" evidence="1">
    <location>
        <begin position="18"/>
        <end position="222"/>
    </location>
</feature>
<proteinExistence type="predicted"/>
<name>A0AAD1RRM6_PELCU</name>
<accession>A0AAD1RRM6</accession>
<dbReference type="Proteomes" id="UP001295444">
    <property type="component" value="Chromosome 03"/>
</dbReference>
<organism evidence="2 3">
    <name type="scientific">Pelobates cultripes</name>
    <name type="common">Western spadefoot toad</name>
    <dbReference type="NCBI Taxonomy" id="61616"/>
    <lineage>
        <taxon>Eukaryota</taxon>
        <taxon>Metazoa</taxon>
        <taxon>Chordata</taxon>
        <taxon>Craniata</taxon>
        <taxon>Vertebrata</taxon>
        <taxon>Euteleostomi</taxon>
        <taxon>Amphibia</taxon>
        <taxon>Batrachia</taxon>
        <taxon>Anura</taxon>
        <taxon>Pelobatoidea</taxon>
        <taxon>Pelobatidae</taxon>
        <taxon>Pelobates</taxon>
    </lineage>
</organism>
<keyword evidence="1" id="KW-0732">Signal</keyword>
<reference evidence="2" key="1">
    <citation type="submission" date="2022-03" db="EMBL/GenBank/DDBJ databases">
        <authorList>
            <person name="Alioto T."/>
            <person name="Alioto T."/>
            <person name="Gomez Garrido J."/>
        </authorList>
    </citation>
    <scope>NUCLEOTIDE SEQUENCE</scope>
</reference>
<dbReference type="EMBL" id="OW240914">
    <property type="protein sequence ID" value="CAH2277270.1"/>
    <property type="molecule type" value="Genomic_DNA"/>
</dbReference>
<dbReference type="AlphaFoldDB" id="A0AAD1RRM6"/>
<evidence type="ECO:0000313" key="3">
    <source>
        <dbReference type="Proteomes" id="UP001295444"/>
    </source>
</evidence>
<gene>
    <name evidence="2" type="ORF">PECUL_23A058755</name>
</gene>